<evidence type="ECO:0000256" key="11">
    <source>
        <dbReference type="ARBA" id="ARBA00023170"/>
    </source>
</evidence>
<keyword evidence="7" id="KW-0677">Repeat</keyword>
<dbReference type="PROSITE" id="PS50104">
    <property type="entry name" value="TIR"/>
    <property type="match status" value="1"/>
</dbReference>
<proteinExistence type="inferred from homology"/>
<dbReference type="PANTHER" id="PTHR24365:SF524">
    <property type="entry name" value="TOLL-LIKE RECEPTOR 3"/>
    <property type="match status" value="1"/>
</dbReference>
<gene>
    <name evidence="15" type="ORF">CRENBAI_021637</name>
</gene>
<protein>
    <recommendedName>
        <fullName evidence="14">TIR domain-containing protein</fullName>
    </recommendedName>
</protein>
<dbReference type="GO" id="GO:0006954">
    <property type="term" value="P:inflammatory response"/>
    <property type="evidence" value="ECO:0007669"/>
    <property type="project" value="UniProtKB-KW"/>
</dbReference>
<sequence>MSFFRKVAWHSLRDRLRSSAIREGLGVELLLLHIERSQLRWLEQLYLDAFLGRCSRHVPPGGGPGDGQGHVGGTMSLGWPGNALGSPLRSWRRCLGRGTSGCLCLVCCPRDPVPDKRKMTSWKQAHADTKEKKTDFEVRKFAYQLASLKFLDVSINKLQSARLGSQPQLPSLLEPGCFQPLSALRLLSLDGSRKSSTLIPDLCSELSRTAIGFLSLRDIGLKTLTNRTFLGLNKTNLTVLDLSGNSISKIEDGSFQWLSGLQTLNMTGNNIKHLTRGTFNGLKMLKNLQLTKALVKSQKSSRPVIDDFSFQPLSNLESLKLQNTAFANITENTFKGLMSLTELDLSWNSYLHTERKLTNKTFVSLADSPLRKLNLEGNALVGIESGSFSCLKNLSILLLDHNFISQIFTGKEFEGLAQLKELHISNNVQAIDLTPESFVNVINLSVLTLGKSLKAETLNHDSSPFRPLSNLTVLDLSNNNIANIRENMLEGLENLRVLKLQHNNLVRLWKMANPGFSDAKVEEGRGFEYDAYVIHAEEDARWVERRMFPLEKKTCRFCLEDRDSIIGMSQFESIVNNMRKSRKILFVVTENLLKDPWCGRFKIHHALHQVIEASRDSVVLIFLQDVHDYKLSQSLFLRRGMLRERCILNWPPQKERIPAFYQKLLIALGMTNQLQE</sequence>
<dbReference type="EMBL" id="JAHHUM010001213">
    <property type="protein sequence ID" value="KAK5613448.1"/>
    <property type="molecule type" value="Genomic_DNA"/>
</dbReference>
<comment type="caution">
    <text evidence="15">The sequence shown here is derived from an EMBL/GenBank/DDBJ whole genome shotgun (WGS) entry which is preliminary data.</text>
</comment>
<dbReference type="InterPro" id="IPR000157">
    <property type="entry name" value="TIR_dom"/>
</dbReference>
<dbReference type="SMART" id="SM00255">
    <property type="entry name" value="TIR"/>
    <property type="match status" value="1"/>
</dbReference>
<evidence type="ECO:0000256" key="1">
    <source>
        <dbReference type="ARBA" id="ARBA00004167"/>
    </source>
</evidence>
<dbReference type="GO" id="GO:0007165">
    <property type="term" value="P:signal transduction"/>
    <property type="evidence" value="ECO:0007669"/>
    <property type="project" value="InterPro"/>
</dbReference>
<accession>A0AAV9RWK8</accession>
<keyword evidence="13" id="KW-0395">Inflammatory response</keyword>
<name>A0AAV9RWK8_9TELE</name>
<keyword evidence="9" id="KW-1133">Transmembrane helix</keyword>
<evidence type="ECO:0000256" key="3">
    <source>
        <dbReference type="ARBA" id="ARBA00022588"/>
    </source>
</evidence>
<keyword evidence="11" id="KW-0675">Receptor</keyword>
<keyword evidence="6" id="KW-0732">Signal</keyword>
<dbReference type="SMART" id="SM00365">
    <property type="entry name" value="LRR_SD22"/>
    <property type="match status" value="3"/>
</dbReference>
<keyword evidence="3" id="KW-0399">Innate immunity</keyword>
<evidence type="ECO:0000259" key="14">
    <source>
        <dbReference type="PROSITE" id="PS50104"/>
    </source>
</evidence>
<dbReference type="PROSITE" id="PS51450">
    <property type="entry name" value="LRR"/>
    <property type="match status" value="2"/>
</dbReference>
<dbReference type="AlphaFoldDB" id="A0AAV9RWK8"/>
<evidence type="ECO:0000313" key="15">
    <source>
        <dbReference type="EMBL" id="KAK5613448.1"/>
    </source>
</evidence>
<keyword evidence="4" id="KW-0433">Leucine-rich repeat</keyword>
<evidence type="ECO:0000256" key="8">
    <source>
        <dbReference type="ARBA" id="ARBA00022859"/>
    </source>
</evidence>
<dbReference type="GO" id="GO:0038023">
    <property type="term" value="F:signaling receptor activity"/>
    <property type="evidence" value="ECO:0007669"/>
    <property type="project" value="TreeGrafter"/>
</dbReference>
<dbReference type="InterPro" id="IPR001611">
    <property type="entry name" value="Leu-rich_rpt"/>
</dbReference>
<keyword evidence="8" id="KW-0391">Immunity</keyword>
<dbReference type="Proteomes" id="UP001311232">
    <property type="component" value="Unassembled WGS sequence"/>
</dbReference>
<dbReference type="InterPro" id="IPR035897">
    <property type="entry name" value="Toll_tir_struct_dom_sf"/>
</dbReference>
<keyword evidence="5" id="KW-0812">Transmembrane</keyword>
<organism evidence="15 16">
    <name type="scientific">Crenichthys baileyi</name>
    <name type="common">White River springfish</name>
    <dbReference type="NCBI Taxonomy" id="28760"/>
    <lineage>
        <taxon>Eukaryota</taxon>
        <taxon>Metazoa</taxon>
        <taxon>Chordata</taxon>
        <taxon>Craniata</taxon>
        <taxon>Vertebrata</taxon>
        <taxon>Euteleostomi</taxon>
        <taxon>Actinopterygii</taxon>
        <taxon>Neopterygii</taxon>
        <taxon>Teleostei</taxon>
        <taxon>Neoteleostei</taxon>
        <taxon>Acanthomorphata</taxon>
        <taxon>Ovalentaria</taxon>
        <taxon>Atherinomorphae</taxon>
        <taxon>Cyprinodontiformes</taxon>
        <taxon>Goodeidae</taxon>
        <taxon>Crenichthys</taxon>
    </lineage>
</organism>
<reference evidence="15 16" key="1">
    <citation type="submission" date="2021-06" db="EMBL/GenBank/DDBJ databases">
        <authorList>
            <person name="Palmer J.M."/>
        </authorList>
    </citation>
    <scope>NUCLEOTIDE SEQUENCE [LARGE SCALE GENOMIC DNA]</scope>
    <source>
        <strain evidence="15 16">MEX-2019</strain>
        <tissue evidence="15">Muscle</tissue>
    </source>
</reference>
<dbReference type="FunFam" id="3.40.50.10140:FF:000008">
    <property type="entry name" value="Toll-like receptor 3"/>
    <property type="match status" value="1"/>
</dbReference>
<evidence type="ECO:0000256" key="2">
    <source>
        <dbReference type="ARBA" id="ARBA00009634"/>
    </source>
</evidence>
<evidence type="ECO:0000256" key="6">
    <source>
        <dbReference type="ARBA" id="ARBA00022729"/>
    </source>
</evidence>
<dbReference type="SUPFAM" id="SSF52058">
    <property type="entry name" value="L domain-like"/>
    <property type="match status" value="1"/>
</dbReference>
<evidence type="ECO:0000256" key="12">
    <source>
        <dbReference type="ARBA" id="ARBA00023180"/>
    </source>
</evidence>
<evidence type="ECO:0000256" key="7">
    <source>
        <dbReference type="ARBA" id="ARBA00022737"/>
    </source>
</evidence>
<dbReference type="Pfam" id="PF13855">
    <property type="entry name" value="LRR_8"/>
    <property type="match status" value="4"/>
</dbReference>
<keyword evidence="12" id="KW-0325">Glycoprotein</keyword>
<dbReference type="PANTHER" id="PTHR24365">
    <property type="entry name" value="TOLL-LIKE RECEPTOR"/>
    <property type="match status" value="1"/>
</dbReference>
<dbReference type="Gene3D" id="3.40.50.10140">
    <property type="entry name" value="Toll/interleukin-1 receptor homology (TIR) domain"/>
    <property type="match status" value="1"/>
</dbReference>
<dbReference type="Gene3D" id="3.80.10.10">
    <property type="entry name" value="Ribonuclease Inhibitor"/>
    <property type="match status" value="1"/>
</dbReference>
<dbReference type="SMART" id="SM00369">
    <property type="entry name" value="LRR_TYP"/>
    <property type="match status" value="8"/>
</dbReference>
<evidence type="ECO:0000256" key="13">
    <source>
        <dbReference type="ARBA" id="ARBA00023198"/>
    </source>
</evidence>
<evidence type="ECO:0000256" key="10">
    <source>
        <dbReference type="ARBA" id="ARBA00023136"/>
    </source>
</evidence>
<dbReference type="SUPFAM" id="SSF52200">
    <property type="entry name" value="Toll/Interleukin receptor TIR domain"/>
    <property type="match status" value="1"/>
</dbReference>
<feature type="domain" description="TIR" evidence="14">
    <location>
        <begin position="527"/>
        <end position="668"/>
    </location>
</feature>
<evidence type="ECO:0000256" key="4">
    <source>
        <dbReference type="ARBA" id="ARBA00022614"/>
    </source>
</evidence>
<comment type="subcellular location">
    <subcellularLocation>
        <location evidence="1">Membrane</location>
        <topology evidence="1">Single-pass membrane protein</topology>
    </subcellularLocation>
</comment>
<dbReference type="Pfam" id="PF01582">
    <property type="entry name" value="TIR"/>
    <property type="match status" value="1"/>
</dbReference>
<dbReference type="PRINTS" id="PR00019">
    <property type="entry name" value="LEURICHRPT"/>
</dbReference>
<evidence type="ECO:0000256" key="5">
    <source>
        <dbReference type="ARBA" id="ARBA00022692"/>
    </source>
</evidence>
<keyword evidence="10" id="KW-0472">Membrane</keyword>
<dbReference type="InterPro" id="IPR032675">
    <property type="entry name" value="LRR_dom_sf"/>
</dbReference>
<dbReference type="GO" id="GO:0005886">
    <property type="term" value="C:plasma membrane"/>
    <property type="evidence" value="ECO:0007669"/>
    <property type="project" value="TreeGrafter"/>
</dbReference>
<dbReference type="InterPro" id="IPR003591">
    <property type="entry name" value="Leu-rich_rpt_typical-subtyp"/>
</dbReference>
<comment type="similarity">
    <text evidence="2">Belongs to the Toll-like receptor family.</text>
</comment>
<evidence type="ECO:0000256" key="9">
    <source>
        <dbReference type="ARBA" id="ARBA00022989"/>
    </source>
</evidence>
<dbReference type="GO" id="GO:0045087">
    <property type="term" value="P:innate immune response"/>
    <property type="evidence" value="ECO:0007669"/>
    <property type="project" value="UniProtKB-KW"/>
</dbReference>
<keyword evidence="16" id="KW-1185">Reference proteome</keyword>
<evidence type="ECO:0000313" key="16">
    <source>
        <dbReference type="Proteomes" id="UP001311232"/>
    </source>
</evidence>